<keyword evidence="4" id="KW-1185">Reference proteome</keyword>
<reference evidence="2" key="3">
    <citation type="submission" date="2020-06" db="EMBL/GenBank/DDBJ databases">
        <title>Helianthus annuus Genome sequencing and assembly Release 2.</title>
        <authorList>
            <person name="Gouzy J."/>
            <person name="Langlade N."/>
            <person name="Munos S."/>
        </authorList>
    </citation>
    <scope>NUCLEOTIDE SEQUENCE</scope>
    <source>
        <tissue evidence="2">Leaves</tissue>
    </source>
</reference>
<dbReference type="STRING" id="4232.A0A251T693"/>
<dbReference type="AlphaFoldDB" id="A0A251T693"/>
<dbReference type="InterPro" id="IPR003611">
    <property type="entry name" value="NUMOD3"/>
</dbReference>
<dbReference type="EMBL" id="CM007901">
    <property type="protein sequence ID" value="OTG05431.1"/>
    <property type="molecule type" value="Genomic_DNA"/>
</dbReference>
<dbReference type="GO" id="GO:0003677">
    <property type="term" value="F:DNA binding"/>
    <property type="evidence" value="ECO:0007669"/>
    <property type="project" value="InterPro"/>
</dbReference>
<dbReference type="PANTHER" id="PTHR34199:SF1">
    <property type="entry name" value="HISTONE-LYSINE N-METHYLTRANSFERASE, H3 LYSINE-79 SPECIFIC-LIKE PROTEIN"/>
    <property type="match status" value="1"/>
</dbReference>
<dbReference type="OrthoDB" id="6013at2759"/>
<evidence type="ECO:0000313" key="3">
    <source>
        <dbReference type="EMBL" id="OTG05431.1"/>
    </source>
</evidence>
<evidence type="ECO:0000313" key="2">
    <source>
        <dbReference type="EMBL" id="KAF5778291.1"/>
    </source>
</evidence>
<dbReference type="PANTHER" id="PTHR34199">
    <property type="entry name" value="NUMOD3 MOTIF FAMILY PROTEIN, EXPRESSED"/>
    <property type="match status" value="1"/>
</dbReference>
<dbReference type="FunCoup" id="A0A251T693">
    <property type="interactions" value="827"/>
</dbReference>
<accession>A0A251T693</accession>
<sequence>MQMLSSPLNSYVIRTNKTPIPNSCTPQSLYHFVQCGRLCLKTSHPDSRMSPGFVFRRSFRGLQLRRVFRWNPHSEEAANFSELRDQLNSGNKIHSNNFVFEKRSEKDKNEIERRRKIGLANKGRVPWNKGKKHTPETRELISQRTKEALKDPKVRKKMSECPRTLSDQTKEKIRITITQQWKERLKWKRSSERFISKWAESIAKAAKKGGYGQQELDWDSYDKIEKEIALQQIQRSADIAKAKEMAQIRAERRAKAKAEKVKLTLKKRVAKVKGLAKKKSKEEKQELAAAEDLKLKERLTKIHRKKSISDQLSSRDQRPWERLDLDIWKRGARKEDVSLADQIRDVKNKKAEIFIDNYTP</sequence>
<dbReference type="InParanoid" id="A0A251T693"/>
<dbReference type="OMA" id="ISKSIYH"/>
<evidence type="ECO:0000259" key="1">
    <source>
        <dbReference type="Pfam" id="PF07460"/>
    </source>
</evidence>
<reference evidence="2 4" key="1">
    <citation type="journal article" date="2017" name="Nature">
        <title>The sunflower genome provides insights into oil metabolism, flowering and Asterid evolution.</title>
        <authorList>
            <person name="Badouin H."/>
            <person name="Gouzy J."/>
            <person name="Grassa C.J."/>
            <person name="Murat F."/>
            <person name="Staton S.E."/>
            <person name="Cottret L."/>
            <person name="Lelandais-Briere C."/>
            <person name="Owens G.L."/>
            <person name="Carrere S."/>
            <person name="Mayjonade B."/>
            <person name="Legrand L."/>
            <person name="Gill N."/>
            <person name="Kane N.C."/>
            <person name="Bowers J.E."/>
            <person name="Hubner S."/>
            <person name="Bellec A."/>
            <person name="Berard A."/>
            <person name="Berges H."/>
            <person name="Blanchet N."/>
            <person name="Boniface M.C."/>
            <person name="Brunel D."/>
            <person name="Catrice O."/>
            <person name="Chaidir N."/>
            <person name="Claudel C."/>
            <person name="Donnadieu C."/>
            <person name="Faraut T."/>
            <person name="Fievet G."/>
            <person name="Helmstetter N."/>
            <person name="King M."/>
            <person name="Knapp S.J."/>
            <person name="Lai Z."/>
            <person name="Le Paslier M.C."/>
            <person name="Lippi Y."/>
            <person name="Lorenzon L."/>
            <person name="Mandel J.R."/>
            <person name="Marage G."/>
            <person name="Marchand G."/>
            <person name="Marquand E."/>
            <person name="Bret-Mestries E."/>
            <person name="Morien E."/>
            <person name="Nambeesan S."/>
            <person name="Nguyen T."/>
            <person name="Pegot-Espagnet P."/>
            <person name="Pouilly N."/>
            <person name="Raftis F."/>
            <person name="Sallet E."/>
            <person name="Schiex T."/>
            <person name="Thomas J."/>
            <person name="Vandecasteele C."/>
            <person name="Vares D."/>
            <person name="Vear F."/>
            <person name="Vautrin S."/>
            <person name="Crespi M."/>
            <person name="Mangin B."/>
            <person name="Burke J.M."/>
            <person name="Salse J."/>
            <person name="Munos S."/>
            <person name="Vincourt P."/>
            <person name="Rieseberg L.H."/>
            <person name="Langlade N.B."/>
        </authorList>
    </citation>
    <scope>NUCLEOTIDE SEQUENCE [LARGE SCALE GENOMIC DNA]</scope>
    <source>
        <strain evidence="4">cv. SF193</strain>
        <tissue evidence="2">Leaves</tissue>
    </source>
</reference>
<dbReference type="Pfam" id="PF07460">
    <property type="entry name" value="NUMOD3"/>
    <property type="match status" value="1"/>
</dbReference>
<dbReference type="Proteomes" id="UP000215914">
    <property type="component" value="Chromosome 12"/>
</dbReference>
<organism evidence="3 4">
    <name type="scientific">Helianthus annuus</name>
    <name type="common">Common sunflower</name>
    <dbReference type="NCBI Taxonomy" id="4232"/>
    <lineage>
        <taxon>Eukaryota</taxon>
        <taxon>Viridiplantae</taxon>
        <taxon>Streptophyta</taxon>
        <taxon>Embryophyta</taxon>
        <taxon>Tracheophyta</taxon>
        <taxon>Spermatophyta</taxon>
        <taxon>Magnoliopsida</taxon>
        <taxon>eudicotyledons</taxon>
        <taxon>Gunneridae</taxon>
        <taxon>Pentapetalae</taxon>
        <taxon>asterids</taxon>
        <taxon>campanulids</taxon>
        <taxon>Asterales</taxon>
        <taxon>Asteraceae</taxon>
        <taxon>Asteroideae</taxon>
        <taxon>Heliantheae alliance</taxon>
        <taxon>Heliantheae</taxon>
        <taxon>Helianthus</taxon>
    </lineage>
</organism>
<dbReference type="Gramene" id="mRNA:HanXRQr2_Chr12g0545801">
    <property type="protein sequence ID" value="mRNA:HanXRQr2_Chr12g0545801"/>
    <property type="gene ID" value="HanXRQr2_Chr12g0545801"/>
</dbReference>
<reference evidence="3" key="2">
    <citation type="submission" date="2017-02" db="EMBL/GenBank/DDBJ databases">
        <title>Sunflower complete genome.</title>
        <authorList>
            <person name="Langlade N."/>
            <person name="Munos S."/>
        </authorList>
    </citation>
    <scope>NUCLEOTIDE SEQUENCE [LARGE SCALE GENOMIC DNA]</scope>
    <source>
        <tissue evidence="3">Leaves</tissue>
    </source>
</reference>
<proteinExistence type="predicted"/>
<dbReference type="EMBL" id="MNCJ02000327">
    <property type="protein sequence ID" value="KAF5778291.1"/>
    <property type="molecule type" value="Genomic_DNA"/>
</dbReference>
<feature type="domain" description="Nuclease associated modular" evidence="1">
    <location>
        <begin position="113"/>
        <end position="142"/>
    </location>
</feature>
<name>A0A251T693_HELAN</name>
<evidence type="ECO:0000313" key="4">
    <source>
        <dbReference type="Proteomes" id="UP000215914"/>
    </source>
</evidence>
<protein>
    <submittedName>
        <fullName evidence="2">Nuclease associated modular domain 3</fullName>
    </submittedName>
</protein>
<gene>
    <name evidence="3" type="ORF">HannXRQ_Chr12g0373471</name>
    <name evidence="2" type="ORF">HanXRQr2_Chr12g0545801</name>
</gene>